<keyword evidence="6" id="KW-0472">Membrane</keyword>
<evidence type="ECO:0000256" key="7">
    <source>
        <dbReference type="PIRSR" id="PIRSR001217-1"/>
    </source>
</evidence>
<dbReference type="GO" id="GO:0008236">
    <property type="term" value="F:serine-type peptidase activity"/>
    <property type="evidence" value="ECO:0007669"/>
    <property type="project" value="UniProtKB-KW"/>
</dbReference>
<keyword evidence="4" id="KW-0378">Hydrolase</keyword>
<dbReference type="SUPFAM" id="SSF52096">
    <property type="entry name" value="ClpP/crotonase"/>
    <property type="match status" value="2"/>
</dbReference>
<dbReference type="GO" id="GO:0006465">
    <property type="term" value="P:signal peptide processing"/>
    <property type="evidence" value="ECO:0007669"/>
    <property type="project" value="InterPro"/>
</dbReference>
<evidence type="ECO:0000256" key="1">
    <source>
        <dbReference type="ARBA" id="ARBA00004370"/>
    </source>
</evidence>
<dbReference type="CDD" id="cd07018">
    <property type="entry name" value="S49_SppA_67K_type"/>
    <property type="match status" value="1"/>
</dbReference>
<dbReference type="AlphaFoldDB" id="A0A1N6NJ03"/>
<dbReference type="InterPro" id="IPR047272">
    <property type="entry name" value="S49_SppA_C"/>
</dbReference>
<dbReference type="InterPro" id="IPR002142">
    <property type="entry name" value="Peptidase_S49"/>
</dbReference>
<evidence type="ECO:0000256" key="3">
    <source>
        <dbReference type="ARBA" id="ARBA00022670"/>
    </source>
</evidence>
<dbReference type="InterPro" id="IPR029045">
    <property type="entry name" value="ClpP/crotonase-like_dom_sf"/>
</dbReference>
<dbReference type="RefSeq" id="WP_076600347.1">
    <property type="nucleotide sequence ID" value="NZ_FTMD01000001.1"/>
</dbReference>
<dbReference type="Gene3D" id="6.20.330.10">
    <property type="match status" value="1"/>
</dbReference>
<dbReference type="NCBIfam" id="TIGR00705">
    <property type="entry name" value="SppA_67K"/>
    <property type="match status" value="1"/>
</dbReference>
<comment type="subcellular location">
    <subcellularLocation>
        <location evidence="1">Membrane</location>
    </subcellularLocation>
</comment>
<dbReference type="Pfam" id="PF01343">
    <property type="entry name" value="Peptidase_S49"/>
    <property type="match status" value="2"/>
</dbReference>
<dbReference type="PANTHER" id="PTHR33209:SF1">
    <property type="entry name" value="PEPTIDASE S49 DOMAIN-CONTAINING PROTEIN"/>
    <property type="match status" value="1"/>
</dbReference>
<dbReference type="PANTHER" id="PTHR33209">
    <property type="entry name" value="PROTEASE 4"/>
    <property type="match status" value="1"/>
</dbReference>
<evidence type="ECO:0000313" key="9">
    <source>
        <dbReference type="EMBL" id="SIP92041.1"/>
    </source>
</evidence>
<keyword evidence="10" id="KW-1185">Reference proteome</keyword>
<gene>
    <name evidence="9" type="ORF">SAMN05421829_101325</name>
</gene>
<evidence type="ECO:0000256" key="4">
    <source>
        <dbReference type="ARBA" id="ARBA00022801"/>
    </source>
</evidence>
<keyword evidence="5" id="KW-0720">Serine protease</keyword>
<evidence type="ECO:0000256" key="5">
    <source>
        <dbReference type="ARBA" id="ARBA00022825"/>
    </source>
</evidence>
<dbReference type="InterPro" id="IPR047217">
    <property type="entry name" value="S49_SppA_67K_type_N"/>
</dbReference>
<feature type="active site" description="Proton donor/acceptor" evidence="7">
    <location>
        <position position="197"/>
    </location>
</feature>
<accession>A0A1N6NJ03</accession>
<reference evidence="10" key="1">
    <citation type="submission" date="2017-01" db="EMBL/GenBank/DDBJ databases">
        <authorList>
            <person name="Varghese N."/>
            <person name="Submissions S."/>
        </authorList>
    </citation>
    <scope>NUCLEOTIDE SEQUENCE [LARGE SCALE GENOMIC DNA]</scope>
    <source>
        <strain evidence="10">ATCC 51758</strain>
    </source>
</reference>
<dbReference type="InterPro" id="IPR004635">
    <property type="entry name" value="Pept_S49_SppA"/>
</dbReference>
<dbReference type="OrthoDB" id="9764363at2"/>
<evidence type="ECO:0000259" key="8">
    <source>
        <dbReference type="Pfam" id="PF01343"/>
    </source>
</evidence>
<feature type="active site" description="Nucleophile" evidence="7">
    <location>
        <position position="400"/>
    </location>
</feature>
<evidence type="ECO:0000313" key="10">
    <source>
        <dbReference type="Proteomes" id="UP000186819"/>
    </source>
</evidence>
<proteinExistence type="inferred from homology"/>
<dbReference type="STRING" id="34027.SAMN05421829_101325"/>
<dbReference type="PIRSF" id="PIRSF001217">
    <property type="entry name" value="Protease_4_SppA"/>
    <property type="match status" value="1"/>
</dbReference>
<dbReference type="CDD" id="cd07023">
    <property type="entry name" value="S49_Sppa_N_C"/>
    <property type="match status" value="1"/>
</dbReference>
<dbReference type="InterPro" id="IPR004634">
    <property type="entry name" value="Pept_S49_pIV"/>
</dbReference>
<dbReference type="GO" id="GO:0016020">
    <property type="term" value="C:membrane"/>
    <property type="evidence" value="ECO:0007669"/>
    <property type="project" value="UniProtKB-SubCell"/>
</dbReference>
<dbReference type="Proteomes" id="UP000186819">
    <property type="component" value="Unassembled WGS sequence"/>
</dbReference>
<sequence>MFGVLGRMFAWIWRALDMLRRVVVTLVFLLALALVLAFALYPGPSVPDGAALVLRPAGTLVERVRVGDPLGIIRSGGASVAQTSLPDLLEAVRAAREDKRIKALVIETDLLAPGGLSKLAELREAVLDFKSGGKPVYARGERFLQGQYFLASIADEVHLAPDGFVLLPGLARNVSYFKGALDALGVKVHVFRVGEYKSFSEPFTRTDMSDEDRESSRELLDELWKGLRERVAGSRKLAPEALDRYVGDYAGLLQAAGGDAARVARDTGLVDMLSQRDEWHELLKTRFGEDADGKDFRRIDADDYLAAVRAARPHENARVAVLVAQGAIVDGAADDDSVGGDSLAAQIRAAREDERVKAVVLRIDSPGGSAWASEVIRRELELTRRAGKPVVASMSSVAASGGYWVAAGADEIWARQETLTGSIGVFAMFPEFTEPLARLGVTTDRVATGPLAGTLDPRRPLDPALAKAMQLGVEHSYRRFLEIVAGARRKDVAEVDNVARGRVWTGEAALRLGLVDKLGGVEDAVTAAAKRAQLDRYETVWPTGEISLRNLLLRRLMSVAGPAGIATESPLARLLGNLQAQAADLLRWNDPQHLYGHCLCDAP</sequence>
<keyword evidence="3 9" id="KW-0645">Protease</keyword>
<feature type="domain" description="Peptidase S49" evidence="8">
    <location>
        <begin position="384"/>
        <end position="534"/>
    </location>
</feature>
<evidence type="ECO:0000256" key="6">
    <source>
        <dbReference type="ARBA" id="ARBA00023136"/>
    </source>
</evidence>
<name>A0A1N6NJ03_9RHOO</name>
<dbReference type="EMBL" id="FTMD01000001">
    <property type="protein sequence ID" value="SIP92041.1"/>
    <property type="molecule type" value="Genomic_DNA"/>
</dbReference>
<feature type="domain" description="Peptidase S49" evidence="8">
    <location>
        <begin position="129"/>
        <end position="281"/>
    </location>
</feature>
<comment type="similarity">
    <text evidence="2">Belongs to the peptidase S49 family.</text>
</comment>
<evidence type="ECO:0000256" key="2">
    <source>
        <dbReference type="ARBA" id="ARBA00008683"/>
    </source>
</evidence>
<protein>
    <submittedName>
        <fullName evidence="9">Protease-4</fullName>
    </submittedName>
</protein>
<dbReference type="Gene3D" id="3.90.226.10">
    <property type="entry name" value="2-enoyl-CoA Hydratase, Chain A, domain 1"/>
    <property type="match status" value="3"/>
</dbReference>
<dbReference type="NCBIfam" id="TIGR00706">
    <property type="entry name" value="SppA_dom"/>
    <property type="match status" value="1"/>
</dbReference>
<organism evidence="9 10">
    <name type="scientific">Aromatoleum tolulyticum</name>
    <dbReference type="NCBI Taxonomy" id="34027"/>
    <lineage>
        <taxon>Bacteria</taxon>
        <taxon>Pseudomonadati</taxon>
        <taxon>Pseudomonadota</taxon>
        <taxon>Betaproteobacteria</taxon>
        <taxon>Rhodocyclales</taxon>
        <taxon>Rhodocyclaceae</taxon>
        <taxon>Aromatoleum</taxon>
    </lineage>
</organism>